<reference evidence="3 4" key="2">
    <citation type="submission" date="2015-03" db="EMBL/GenBank/DDBJ databases">
        <authorList>
            <consortium name="Pathogen Informatics"/>
        </authorList>
    </citation>
    <scope>NUCLEOTIDE SEQUENCE [LARGE SCALE GENOMIC DNA]</scope>
    <source>
        <strain evidence="3">K00500041</strain>
        <strain evidence="2 4">M09401471</strain>
    </source>
</reference>
<dbReference type="Proteomes" id="UP000038802">
    <property type="component" value="Unassembled WGS sequence"/>
</dbReference>
<gene>
    <name evidence="1" type="ORF">ERS007703_00790</name>
    <name evidence="2" type="ORF">ERS007720_03004</name>
</gene>
<dbReference type="EMBL" id="CSAJ01000439">
    <property type="protein sequence ID" value="COW64451.1"/>
    <property type="molecule type" value="Genomic_DNA"/>
</dbReference>
<dbReference type="Proteomes" id="UP000044938">
    <property type="component" value="Unassembled WGS sequence"/>
</dbReference>
<protein>
    <submittedName>
        <fullName evidence="1">Uncharacterized protein</fullName>
    </submittedName>
</protein>
<name>A0A0Q3YD14_MYCTX</name>
<organism evidence="1 3">
    <name type="scientific">Mycobacterium tuberculosis</name>
    <dbReference type="NCBI Taxonomy" id="1773"/>
    <lineage>
        <taxon>Bacteria</taxon>
        <taxon>Bacillati</taxon>
        <taxon>Actinomycetota</taxon>
        <taxon>Actinomycetes</taxon>
        <taxon>Mycobacteriales</taxon>
        <taxon>Mycobacteriaceae</taxon>
        <taxon>Mycobacterium</taxon>
        <taxon>Mycobacterium tuberculosis complex</taxon>
    </lineage>
</organism>
<accession>A0A0Q3YD14</accession>
<evidence type="ECO:0000313" key="1">
    <source>
        <dbReference type="EMBL" id="COV19767.1"/>
    </source>
</evidence>
<dbReference type="PATRIC" id="fig|1773.206.peg.103"/>
<evidence type="ECO:0000313" key="2">
    <source>
        <dbReference type="EMBL" id="COW64451.1"/>
    </source>
</evidence>
<evidence type="ECO:0000313" key="4">
    <source>
        <dbReference type="Proteomes" id="UP000044938"/>
    </source>
</evidence>
<reference evidence="1" key="1">
    <citation type="submission" date="2015-03" db="EMBL/GenBank/DDBJ databases">
        <authorList>
            <person name="Murphy D."/>
        </authorList>
    </citation>
    <scope>NUCLEOTIDE SEQUENCE [LARGE SCALE GENOMIC DNA]</scope>
    <source>
        <strain evidence="1">K00500041</strain>
    </source>
</reference>
<dbReference type="EMBL" id="CSAE01000054">
    <property type="protein sequence ID" value="COV19767.1"/>
    <property type="molecule type" value="Genomic_DNA"/>
</dbReference>
<dbReference type="AlphaFoldDB" id="A0A0Q3YD14"/>
<sequence length="56" mass="6140">MAICDQTLGCASDGVSRFGRFEPNGRRLRNRPQNWGKRFTAGVSQLGEPIPLAHGL</sequence>
<evidence type="ECO:0000313" key="3">
    <source>
        <dbReference type="Proteomes" id="UP000038802"/>
    </source>
</evidence>
<proteinExistence type="predicted"/>